<keyword evidence="5 6" id="KW-0472">Membrane</keyword>
<evidence type="ECO:0000256" key="6">
    <source>
        <dbReference type="SAM" id="Phobius"/>
    </source>
</evidence>
<dbReference type="RefSeq" id="WP_090407340.1">
    <property type="nucleotide sequence ID" value="NZ_CAUSAB010000022.1"/>
</dbReference>
<evidence type="ECO:0000256" key="4">
    <source>
        <dbReference type="ARBA" id="ARBA00022989"/>
    </source>
</evidence>
<feature type="transmembrane region" description="Helical" evidence="6">
    <location>
        <begin position="96"/>
        <end position="124"/>
    </location>
</feature>
<feature type="transmembrane region" description="Helical" evidence="6">
    <location>
        <begin position="21"/>
        <end position="39"/>
    </location>
</feature>
<organism evidence="8 10">
    <name type="scientific">Pseudomonas grimontii</name>
    <dbReference type="NCBI Taxonomy" id="129847"/>
    <lineage>
        <taxon>Bacteria</taxon>
        <taxon>Pseudomonadati</taxon>
        <taxon>Pseudomonadota</taxon>
        <taxon>Gammaproteobacteria</taxon>
        <taxon>Pseudomonadales</taxon>
        <taxon>Pseudomonadaceae</taxon>
        <taxon>Pseudomonas</taxon>
    </lineage>
</organism>
<dbReference type="Proteomes" id="UP000317267">
    <property type="component" value="Unassembled WGS sequence"/>
</dbReference>
<sequence length="241" mass="26822">MKLLPVIFKRQLAHHAGTPSTYLSVAIFSVVSVALGLHMSSWPEEDSSNLQVFFQLHPWLYFLLIPVLAAQLWADESNTGFRDLMKTLPITTFEWVMGKFFAAWVVSGIALILTFPLVIIANYLGGADNSVIASQFMSSWLLAGSYLSVGCFIFTLVRQRTALFILTVGLMLTVSGFSYLLDALEHQAPLWAVDSLVSLSPFSRYSAIDNGKFTLRDTLYFISMILAFLSATTVTLNYKHS</sequence>
<dbReference type="Proteomes" id="UP000198740">
    <property type="component" value="Unassembled WGS sequence"/>
</dbReference>
<dbReference type="EMBL" id="FNKM01000002">
    <property type="protein sequence ID" value="SDR36176.1"/>
    <property type="molecule type" value="Genomic_DNA"/>
</dbReference>
<dbReference type="InterPro" id="IPR051449">
    <property type="entry name" value="ABC-2_transporter_component"/>
</dbReference>
<comment type="caution">
    <text evidence="8">The sequence shown here is derived from an EMBL/GenBank/DDBJ whole genome shotgun (WGS) entry which is preliminary data.</text>
</comment>
<dbReference type="PANTHER" id="PTHR30294">
    <property type="entry name" value="MEMBRANE COMPONENT OF ABC TRANSPORTER YHHJ-RELATED"/>
    <property type="match status" value="1"/>
</dbReference>
<dbReference type="AlphaFoldDB" id="A0A1H1IFT5"/>
<dbReference type="EMBL" id="VFES01000022">
    <property type="protein sequence ID" value="TWR60284.1"/>
    <property type="molecule type" value="Genomic_DNA"/>
</dbReference>
<comment type="subcellular location">
    <subcellularLocation>
        <location evidence="1">Cell membrane</location>
        <topology evidence="1">Multi-pass membrane protein</topology>
    </subcellularLocation>
</comment>
<evidence type="ECO:0000256" key="2">
    <source>
        <dbReference type="ARBA" id="ARBA00022475"/>
    </source>
</evidence>
<keyword evidence="2" id="KW-1003">Cell membrane</keyword>
<protein>
    <submittedName>
        <fullName evidence="8">ABC transporter permease</fullName>
    </submittedName>
    <submittedName>
        <fullName evidence="7">ABC-2 type transport system permease protein</fullName>
    </submittedName>
</protein>
<evidence type="ECO:0000313" key="9">
    <source>
        <dbReference type="Proteomes" id="UP000198740"/>
    </source>
</evidence>
<gene>
    <name evidence="8" type="ORF">FIV39_26575</name>
    <name evidence="7" type="ORF">SAMN04490186_5596</name>
</gene>
<feature type="transmembrane region" description="Helical" evidence="6">
    <location>
        <begin position="59"/>
        <end position="75"/>
    </location>
</feature>
<evidence type="ECO:0000313" key="10">
    <source>
        <dbReference type="Proteomes" id="UP000317267"/>
    </source>
</evidence>
<feature type="transmembrane region" description="Helical" evidence="6">
    <location>
        <begin position="219"/>
        <end position="238"/>
    </location>
</feature>
<evidence type="ECO:0000256" key="1">
    <source>
        <dbReference type="ARBA" id="ARBA00004651"/>
    </source>
</evidence>
<dbReference type="OrthoDB" id="9794512at2"/>
<dbReference type="GO" id="GO:0005886">
    <property type="term" value="C:plasma membrane"/>
    <property type="evidence" value="ECO:0007669"/>
    <property type="project" value="UniProtKB-SubCell"/>
</dbReference>
<proteinExistence type="predicted"/>
<feature type="transmembrane region" description="Helical" evidence="6">
    <location>
        <begin position="136"/>
        <end position="156"/>
    </location>
</feature>
<dbReference type="PANTHER" id="PTHR30294:SF29">
    <property type="entry name" value="MULTIDRUG ABC TRANSPORTER PERMEASE YBHS-RELATED"/>
    <property type="match status" value="1"/>
</dbReference>
<evidence type="ECO:0000313" key="7">
    <source>
        <dbReference type="EMBL" id="SDR36176.1"/>
    </source>
</evidence>
<evidence type="ECO:0000313" key="8">
    <source>
        <dbReference type="EMBL" id="TWR60284.1"/>
    </source>
</evidence>
<reference evidence="7 9" key="1">
    <citation type="submission" date="2016-10" db="EMBL/GenBank/DDBJ databases">
        <authorList>
            <person name="Varghese N."/>
            <person name="Submissions S."/>
        </authorList>
    </citation>
    <scope>NUCLEOTIDE SEQUENCE [LARGE SCALE GENOMIC DNA]</scope>
    <source>
        <strain evidence="7 9">BS2976</strain>
    </source>
</reference>
<keyword evidence="3 6" id="KW-0812">Transmembrane</keyword>
<reference evidence="8 10" key="2">
    <citation type="submission" date="2019-06" db="EMBL/GenBank/DDBJ databases">
        <title>Pseudomonas bimorpha sp. nov. isolated from bovine raw milk and skim milk concentrate.</title>
        <authorList>
            <person name="Hofmann K."/>
            <person name="Huptas C."/>
            <person name="Doll E."/>
            <person name="Scherer S."/>
            <person name="Wenning M."/>
        </authorList>
    </citation>
    <scope>NUCLEOTIDE SEQUENCE [LARGE SCALE GENOMIC DNA]</scope>
    <source>
        <strain evidence="8 10">DSM 17515</strain>
    </source>
</reference>
<keyword evidence="4 6" id="KW-1133">Transmembrane helix</keyword>
<evidence type="ECO:0000256" key="3">
    <source>
        <dbReference type="ARBA" id="ARBA00022692"/>
    </source>
</evidence>
<keyword evidence="9" id="KW-1185">Reference proteome</keyword>
<name>A0A1H1IFT5_9PSED</name>
<feature type="transmembrane region" description="Helical" evidence="6">
    <location>
        <begin position="163"/>
        <end position="181"/>
    </location>
</feature>
<accession>A0A1H1IFT5</accession>
<evidence type="ECO:0000256" key="5">
    <source>
        <dbReference type="ARBA" id="ARBA00023136"/>
    </source>
</evidence>